<dbReference type="Pfam" id="PF05717">
    <property type="entry name" value="TnpB_IS66"/>
    <property type="match status" value="1"/>
</dbReference>
<gene>
    <name evidence="1" type="primary">tnpB</name>
    <name evidence="1" type="ORF">ACFOFO_22605</name>
</gene>
<dbReference type="NCBIfam" id="NF033819">
    <property type="entry name" value="IS66_TnpB"/>
    <property type="match status" value="1"/>
</dbReference>
<sequence length="119" mass="13155">MIQITPHMRILVAVDPIDFRAGIDGLVALCRQRLDADPFSGGLFVFSNRRRSAIKILMYDGGGYWMCQKRLSSGRLAFWPDGASPARTLEACELQVLLMGGDPAQANVPPPWRRLQVAA</sequence>
<dbReference type="RefSeq" id="WP_390324406.1">
    <property type="nucleotide sequence ID" value="NZ_JBHRTP010000086.1"/>
</dbReference>
<proteinExistence type="predicted"/>
<keyword evidence="2" id="KW-1185">Reference proteome</keyword>
<dbReference type="PANTHER" id="PTHR36455">
    <property type="match status" value="1"/>
</dbReference>
<comment type="caution">
    <text evidence="1">The sequence shown here is derived from an EMBL/GenBank/DDBJ whole genome shotgun (WGS) entry which is preliminary data.</text>
</comment>
<dbReference type="PANTHER" id="PTHR36455:SF1">
    <property type="entry name" value="BLR8292 PROTEIN"/>
    <property type="match status" value="1"/>
</dbReference>
<dbReference type="InterPro" id="IPR008878">
    <property type="entry name" value="Transposase_IS66_Orf2"/>
</dbReference>
<evidence type="ECO:0000313" key="2">
    <source>
        <dbReference type="Proteomes" id="UP001595530"/>
    </source>
</evidence>
<dbReference type="Proteomes" id="UP001595530">
    <property type="component" value="Unassembled WGS sequence"/>
</dbReference>
<reference evidence="2" key="1">
    <citation type="journal article" date="2019" name="Int. J. Syst. Evol. Microbiol.">
        <title>The Global Catalogue of Microorganisms (GCM) 10K type strain sequencing project: providing services to taxonomists for standard genome sequencing and annotation.</title>
        <authorList>
            <consortium name="The Broad Institute Genomics Platform"/>
            <consortium name="The Broad Institute Genome Sequencing Center for Infectious Disease"/>
            <person name="Wu L."/>
            <person name="Ma J."/>
        </authorList>
    </citation>
    <scope>NUCLEOTIDE SEQUENCE [LARGE SCALE GENOMIC DNA]</scope>
    <source>
        <strain evidence="2">KCTC 42986</strain>
    </source>
</reference>
<name>A0ABV7F9X8_9BURK</name>
<evidence type="ECO:0000313" key="1">
    <source>
        <dbReference type="EMBL" id="MFC3110710.1"/>
    </source>
</evidence>
<dbReference type="EMBL" id="JBHRTP010000086">
    <property type="protein sequence ID" value="MFC3110710.1"/>
    <property type="molecule type" value="Genomic_DNA"/>
</dbReference>
<organism evidence="1 2">
    <name type="scientific">Undibacterium arcticum</name>
    <dbReference type="NCBI Taxonomy" id="1762892"/>
    <lineage>
        <taxon>Bacteria</taxon>
        <taxon>Pseudomonadati</taxon>
        <taxon>Pseudomonadota</taxon>
        <taxon>Betaproteobacteria</taxon>
        <taxon>Burkholderiales</taxon>
        <taxon>Oxalobacteraceae</taxon>
        <taxon>Undibacterium</taxon>
    </lineage>
</organism>
<accession>A0ABV7F9X8</accession>
<protein>
    <submittedName>
        <fullName evidence="1">IS66 family insertion sequence element accessory protein TnpB</fullName>
    </submittedName>
</protein>